<reference evidence="10" key="1">
    <citation type="submission" date="2021-01" db="EMBL/GenBank/DDBJ databases">
        <authorList>
            <person name="Corre E."/>
            <person name="Pelletier E."/>
            <person name="Niang G."/>
            <person name="Scheremetjew M."/>
            <person name="Finn R."/>
            <person name="Kale V."/>
            <person name="Holt S."/>
            <person name="Cochrane G."/>
            <person name="Meng A."/>
            <person name="Brown T."/>
            <person name="Cohen L."/>
        </authorList>
    </citation>
    <scope>NUCLEOTIDE SEQUENCE</scope>
    <source>
        <strain evidence="10">RCC733</strain>
    </source>
</reference>
<evidence type="ECO:0000259" key="9">
    <source>
        <dbReference type="Pfam" id="PF01789"/>
    </source>
</evidence>
<evidence type="ECO:0000256" key="4">
    <source>
        <dbReference type="ARBA" id="ARBA00022946"/>
    </source>
</evidence>
<dbReference type="PANTHER" id="PTHR31407">
    <property type="match status" value="1"/>
</dbReference>
<evidence type="ECO:0000256" key="6">
    <source>
        <dbReference type="ARBA" id="ARBA00023276"/>
    </source>
</evidence>
<feature type="domain" description="PsbP C-terminal" evidence="9">
    <location>
        <begin position="109"/>
        <end position="278"/>
    </location>
</feature>
<evidence type="ECO:0000256" key="7">
    <source>
        <dbReference type="ARBA" id="ARBA00035638"/>
    </source>
</evidence>
<dbReference type="EMBL" id="HBGR01012398">
    <property type="protein sequence ID" value="CAD9393625.1"/>
    <property type="molecule type" value="Transcribed_RNA"/>
</dbReference>
<dbReference type="GO" id="GO:0009534">
    <property type="term" value="C:chloroplast thylakoid"/>
    <property type="evidence" value="ECO:0007669"/>
    <property type="project" value="UniProtKB-SubCell"/>
</dbReference>
<keyword evidence="6" id="KW-0604">Photosystem II</keyword>
<dbReference type="Pfam" id="PF01789">
    <property type="entry name" value="PsbP"/>
    <property type="match status" value="1"/>
</dbReference>
<keyword evidence="3" id="KW-0934">Plastid</keyword>
<evidence type="ECO:0000256" key="3">
    <source>
        <dbReference type="ARBA" id="ARBA00022640"/>
    </source>
</evidence>
<gene>
    <name evidence="10" type="ORF">PPRO1471_LOCUS8255</name>
</gene>
<protein>
    <recommendedName>
        <fullName evidence="9">PsbP C-terminal domain-containing protein</fullName>
    </recommendedName>
</protein>
<evidence type="ECO:0000313" key="10">
    <source>
        <dbReference type="EMBL" id="CAD9393625.1"/>
    </source>
</evidence>
<sequence>MSCALCALSCPPPPPCVSVPFLHIHAYYTMLANSRISTRVTAKPVASVRRSSRAQVVRAQAQSSAGPVDRRSAIALFGGVAGAIFADAPAFAAYGEKANVFGKQTENTDFYPYSGDGFQLSVPGKWNPTKEVEYPGQQVRYEDNYDTVSSLYVSKIPSSKGNIKDYGDPIKFLEAFSDVLGKQSYQGSTASEGGFDKNKVSVATVVSADAVDRNGVTYYKINILTRTADGNEGGRHQLIAAGVGKDKNLYIMKVQMGEKRWVKGGAKDPYGAWDSFTITA</sequence>
<dbReference type="SUPFAM" id="SSF55724">
    <property type="entry name" value="Mog1p/PsbP-like"/>
    <property type="match status" value="1"/>
</dbReference>
<dbReference type="GO" id="GO:0005509">
    <property type="term" value="F:calcium ion binding"/>
    <property type="evidence" value="ECO:0007669"/>
    <property type="project" value="InterPro"/>
</dbReference>
<keyword evidence="1" id="KW-0150">Chloroplast</keyword>
<keyword evidence="5" id="KW-0793">Thylakoid</keyword>
<comment type="subcellular location">
    <subcellularLocation>
        <location evidence="8">Plastid</location>
        <location evidence="8">Chloroplast thylakoid</location>
    </subcellularLocation>
</comment>
<name>A0A7S2BD96_9CHLO</name>
<evidence type="ECO:0000256" key="2">
    <source>
        <dbReference type="ARBA" id="ARBA00022531"/>
    </source>
</evidence>
<dbReference type="GO" id="GO:0009654">
    <property type="term" value="C:photosystem II oxygen evolving complex"/>
    <property type="evidence" value="ECO:0007669"/>
    <property type="project" value="InterPro"/>
</dbReference>
<keyword evidence="2" id="KW-0602">Photosynthesis</keyword>
<evidence type="ECO:0000256" key="8">
    <source>
        <dbReference type="ARBA" id="ARBA00046272"/>
    </source>
</evidence>
<keyword evidence="4" id="KW-0809">Transit peptide</keyword>
<dbReference type="GO" id="GO:0019898">
    <property type="term" value="C:extrinsic component of membrane"/>
    <property type="evidence" value="ECO:0007669"/>
    <property type="project" value="InterPro"/>
</dbReference>
<proteinExistence type="inferred from homology"/>
<accession>A0A7S2BD96</accession>
<dbReference type="PANTHER" id="PTHR31407:SF6">
    <property type="entry name" value="OXYGEN-EVOLVING ENHANCER PROTEIN 2-1, CHLOROPLASTIC"/>
    <property type="match status" value="1"/>
</dbReference>
<dbReference type="GO" id="GO:0015979">
    <property type="term" value="P:photosynthesis"/>
    <property type="evidence" value="ECO:0007669"/>
    <property type="project" value="UniProtKB-KW"/>
</dbReference>
<evidence type="ECO:0000256" key="1">
    <source>
        <dbReference type="ARBA" id="ARBA00022528"/>
    </source>
</evidence>
<dbReference type="InterPro" id="IPR002683">
    <property type="entry name" value="PsbP_C"/>
</dbReference>
<organism evidence="10">
    <name type="scientific">Pycnococcus provasolii</name>
    <dbReference type="NCBI Taxonomy" id="41880"/>
    <lineage>
        <taxon>Eukaryota</taxon>
        <taxon>Viridiplantae</taxon>
        <taxon>Chlorophyta</taxon>
        <taxon>Pseudoscourfieldiophyceae</taxon>
        <taxon>Pseudoscourfieldiales</taxon>
        <taxon>Pycnococcaceae</taxon>
        <taxon>Pycnococcus</taxon>
    </lineage>
</organism>
<dbReference type="AlphaFoldDB" id="A0A7S2BD96"/>
<dbReference type="Gene3D" id="3.40.1000.10">
    <property type="entry name" value="Mog1/PsbP, alpha/beta/alpha sandwich"/>
    <property type="match status" value="1"/>
</dbReference>
<comment type="similarity">
    <text evidence="7">Belongs to the PsbP family.</text>
</comment>
<evidence type="ECO:0000256" key="5">
    <source>
        <dbReference type="ARBA" id="ARBA00023078"/>
    </source>
</evidence>
<dbReference type="InterPro" id="IPR016123">
    <property type="entry name" value="Mog1/PsbP_a/b/a-sand"/>
</dbReference>